<dbReference type="Gene3D" id="1.10.10.10">
    <property type="entry name" value="Winged helix-like DNA-binding domain superfamily/Winged helix DNA-binding domain"/>
    <property type="match status" value="1"/>
</dbReference>
<gene>
    <name evidence="5" type="ORF">R5A26_15285</name>
</gene>
<dbReference type="PANTHER" id="PTHR44846:SF1">
    <property type="entry name" value="MANNOSYL-D-GLYCERATE TRANSPORT_METABOLISM SYSTEM REPRESSOR MNGR-RELATED"/>
    <property type="match status" value="1"/>
</dbReference>
<dbReference type="InterPro" id="IPR036390">
    <property type="entry name" value="WH_DNA-bd_sf"/>
</dbReference>
<dbReference type="PROSITE" id="PS50949">
    <property type="entry name" value="HTH_GNTR"/>
    <property type="match status" value="1"/>
</dbReference>
<dbReference type="EMBL" id="JAWMAJ010000043">
    <property type="protein sequence ID" value="MDV7217316.1"/>
    <property type="molecule type" value="Genomic_DNA"/>
</dbReference>
<keyword evidence="3" id="KW-0804">Transcription</keyword>
<proteinExistence type="predicted"/>
<keyword evidence="1" id="KW-0805">Transcription regulation</keyword>
<protein>
    <submittedName>
        <fullName evidence="5">GntR family transcriptional regulator</fullName>
    </submittedName>
</protein>
<comment type="caution">
    <text evidence="5">The sequence shown here is derived from an EMBL/GenBank/DDBJ whole genome shotgun (WGS) entry which is preliminary data.</text>
</comment>
<sequence>MPERPNDPHTPHAPYMRVLDALAVEISAGKYGAGDPIPSEAELCERFGVARETARRAVRVLRERGLVETVWGKGSFVVDRSASDESKEQRG</sequence>
<evidence type="ECO:0000256" key="1">
    <source>
        <dbReference type="ARBA" id="ARBA00023015"/>
    </source>
</evidence>
<keyword evidence="2" id="KW-0238">DNA-binding</keyword>
<evidence type="ECO:0000256" key="2">
    <source>
        <dbReference type="ARBA" id="ARBA00023125"/>
    </source>
</evidence>
<keyword evidence="6" id="KW-1185">Reference proteome</keyword>
<evidence type="ECO:0000256" key="3">
    <source>
        <dbReference type="ARBA" id="ARBA00023163"/>
    </source>
</evidence>
<reference evidence="5 6" key="1">
    <citation type="submission" date="2023-10" db="EMBL/GenBank/DDBJ databases">
        <title>Characterization of rhizosphere-enriched actinobacteria from wheat plants lab-grown on chernevaya soil.</title>
        <authorList>
            <person name="Tikhonova E.N."/>
            <person name="Konopkin A."/>
            <person name="Kravchenko I.K."/>
        </authorList>
    </citation>
    <scope>NUCLEOTIDE SEQUENCE [LARGE SCALE GENOMIC DNA]</scope>
    <source>
        <strain evidence="5 6">RR29</strain>
    </source>
</reference>
<dbReference type="InterPro" id="IPR036388">
    <property type="entry name" value="WH-like_DNA-bd_sf"/>
</dbReference>
<organism evidence="5 6">
    <name type="scientific">Streptomyces prunicolor</name>
    <dbReference type="NCBI Taxonomy" id="67348"/>
    <lineage>
        <taxon>Bacteria</taxon>
        <taxon>Bacillati</taxon>
        <taxon>Actinomycetota</taxon>
        <taxon>Actinomycetes</taxon>
        <taxon>Kitasatosporales</taxon>
        <taxon>Streptomycetaceae</taxon>
        <taxon>Streptomyces</taxon>
    </lineage>
</organism>
<dbReference type="SMART" id="SM00345">
    <property type="entry name" value="HTH_GNTR"/>
    <property type="match status" value="1"/>
</dbReference>
<dbReference type="PANTHER" id="PTHR44846">
    <property type="entry name" value="MANNOSYL-D-GLYCERATE TRANSPORT/METABOLISM SYSTEM REPRESSOR MNGR-RELATED"/>
    <property type="match status" value="1"/>
</dbReference>
<dbReference type="Pfam" id="PF00392">
    <property type="entry name" value="GntR"/>
    <property type="match status" value="1"/>
</dbReference>
<evidence type="ECO:0000259" key="4">
    <source>
        <dbReference type="PROSITE" id="PS50949"/>
    </source>
</evidence>
<dbReference type="SUPFAM" id="SSF46785">
    <property type="entry name" value="Winged helix' DNA-binding domain"/>
    <property type="match status" value="1"/>
</dbReference>
<dbReference type="InterPro" id="IPR050679">
    <property type="entry name" value="Bact_HTH_transcr_reg"/>
</dbReference>
<feature type="domain" description="HTH gntR-type" evidence="4">
    <location>
        <begin position="12"/>
        <end position="80"/>
    </location>
</feature>
<dbReference type="CDD" id="cd07377">
    <property type="entry name" value="WHTH_GntR"/>
    <property type="match status" value="1"/>
</dbReference>
<dbReference type="InterPro" id="IPR000524">
    <property type="entry name" value="Tscrpt_reg_HTH_GntR"/>
</dbReference>
<dbReference type="RefSeq" id="WP_266859749.1">
    <property type="nucleotide sequence ID" value="NZ_JAPEMW010000001.1"/>
</dbReference>
<evidence type="ECO:0000313" key="5">
    <source>
        <dbReference type="EMBL" id="MDV7217316.1"/>
    </source>
</evidence>
<dbReference type="PRINTS" id="PR00035">
    <property type="entry name" value="HTHGNTR"/>
</dbReference>
<accession>A0ABU4F9Q2</accession>
<name>A0ABU4F9Q2_9ACTN</name>
<dbReference type="Proteomes" id="UP001187346">
    <property type="component" value="Unassembled WGS sequence"/>
</dbReference>
<evidence type="ECO:0000313" key="6">
    <source>
        <dbReference type="Proteomes" id="UP001187346"/>
    </source>
</evidence>